<evidence type="ECO:0000256" key="2">
    <source>
        <dbReference type="SAM" id="SignalP"/>
    </source>
</evidence>
<proteinExistence type="predicted"/>
<reference evidence="3 4" key="1">
    <citation type="submission" date="2024-06" db="EMBL/GenBank/DDBJ databases">
        <title>The Natural Products Discovery Center: Release of the First 8490 Sequenced Strains for Exploring Actinobacteria Biosynthetic Diversity.</title>
        <authorList>
            <person name="Kalkreuter E."/>
            <person name="Kautsar S.A."/>
            <person name="Yang D."/>
            <person name="Bader C.D."/>
            <person name="Teijaro C.N."/>
            <person name="Fluegel L."/>
            <person name="Davis C.M."/>
            <person name="Simpson J.R."/>
            <person name="Lauterbach L."/>
            <person name="Steele A.D."/>
            <person name="Gui C."/>
            <person name="Meng S."/>
            <person name="Li G."/>
            <person name="Viehrig K."/>
            <person name="Ye F."/>
            <person name="Su P."/>
            <person name="Kiefer A.F."/>
            <person name="Nichols A."/>
            <person name="Cepeda A.J."/>
            <person name="Yan W."/>
            <person name="Fan B."/>
            <person name="Jiang Y."/>
            <person name="Adhikari A."/>
            <person name="Zheng C.-J."/>
            <person name="Schuster L."/>
            <person name="Cowan T.M."/>
            <person name="Smanski M.J."/>
            <person name="Chevrette M.G."/>
            <person name="De Carvalho L.P.S."/>
            <person name="Shen B."/>
        </authorList>
    </citation>
    <scope>NUCLEOTIDE SEQUENCE [LARGE SCALE GENOMIC DNA]</scope>
    <source>
        <strain evidence="3 4">NPDC053791</strain>
    </source>
</reference>
<evidence type="ECO:0008006" key="5">
    <source>
        <dbReference type="Google" id="ProtNLM"/>
    </source>
</evidence>
<feature type="chain" id="PRO_5046122054" description="Repetin" evidence="2">
    <location>
        <begin position="40"/>
        <end position="235"/>
    </location>
</feature>
<keyword evidence="2" id="KW-0732">Signal</keyword>
<comment type="caution">
    <text evidence="3">The sequence shown here is derived from an EMBL/GenBank/DDBJ whole genome shotgun (WGS) entry which is preliminary data.</text>
</comment>
<feature type="compositionally biased region" description="Low complexity" evidence="1">
    <location>
        <begin position="38"/>
        <end position="55"/>
    </location>
</feature>
<accession>A0ABV3IWD8</accession>
<evidence type="ECO:0000313" key="3">
    <source>
        <dbReference type="EMBL" id="MEV4924784.1"/>
    </source>
</evidence>
<evidence type="ECO:0000256" key="1">
    <source>
        <dbReference type="SAM" id="MobiDB-lite"/>
    </source>
</evidence>
<keyword evidence="4" id="KW-1185">Reference proteome</keyword>
<protein>
    <recommendedName>
        <fullName evidence="5">Repetin</fullName>
    </recommendedName>
</protein>
<evidence type="ECO:0000313" key="4">
    <source>
        <dbReference type="Proteomes" id="UP001552479"/>
    </source>
</evidence>
<gene>
    <name evidence="3" type="ORF">AB0L03_18385</name>
</gene>
<dbReference type="EMBL" id="JBFASG010000017">
    <property type="protein sequence ID" value="MEV4924784.1"/>
    <property type="molecule type" value="Genomic_DNA"/>
</dbReference>
<dbReference type="Proteomes" id="UP001552479">
    <property type="component" value="Unassembled WGS sequence"/>
</dbReference>
<name>A0ABV3IWD8_9ACTN</name>
<dbReference type="RefSeq" id="WP_366088668.1">
    <property type="nucleotide sequence ID" value="NZ_JBFASG010000017.1"/>
</dbReference>
<organism evidence="3 4">
    <name type="scientific">Streptomyces roseoverticillatus</name>
    <dbReference type="NCBI Taxonomy" id="66429"/>
    <lineage>
        <taxon>Bacteria</taxon>
        <taxon>Bacillati</taxon>
        <taxon>Actinomycetota</taxon>
        <taxon>Actinomycetes</taxon>
        <taxon>Kitasatosporales</taxon>
        <taxon>Streptomycetaceae</taxon>
        <taxon>Streptomyces</taxon>
    </lineage>
</organism>
<feature type="region of interest" description="Disordered" evidence="1">
    <location>
        <begin position="38"/>
        <end position="66"/>
    </location>
</feature>
<sequence>MQHKPGVERYPFRRRTVTGVVGAATAFAVLCGLSSAASASPSPSDPVSKAKAEAGAGAGAGKAQPSARVSGQGRIFFAYAPDDDIRFSVEATAAPFSRPLDQLPKGMPTDARGTVTIYHWKAANNDTRRGEAAVDCLVTAGDTATLSAVVTKSVDPREIGKRMGFSVKTGGPGKGRFGFDWAVSNVDVVDGKTVAPRVGTCMAPAPFAPVVKGGFNVTHAELPPLPADWQPGRNG</sequence>
<feature type="signal peptide" evidence="2">
    <location>
        <begin position="1"/>
        <end position="39"/>
    </location>
</feature>